<feature type="signal peptide" evidence="6">
    <location>
        <begin position="1"/>
        <end position="22"/>
    </location>
</feature>
<protein>
    <submittedName>
        <fullName evidence="7">Stress adaptor protein CpxP</fullName>
    </submittedName>
</protein>
<evidence type="ECO:0000313" key="8">
    <source>
        <dbReference type="Proteomes" id="UP000193749"/>
    </source>
</evidence>
<keyword evidence="8" id="KW-1185">Reference proteome</keyword>
<gene>
    <name evidence="7" type="primary">cpxP</name>
    <name evidence="7" type="ORF">HA50_19970</name>
</gene>
<dbReference type="PIRSF" id="PIRSF034445">
    <property type="entry name" value="CpxP_Spy"/>
    <property type="match status" value="1"/>
</dbReference>
<accession>A0A1X1EZT6</accession>
<dbReference type="GO" id="GO:0051082">
    <property type="term" value="F:unfolded protein binding"/>
    <property type="evidence" value="ECO:0007669"/>
    <property type="project" value="TreeGrafter"/>
</dbReference>
<dbReference type="InterPro" id="IPR012899">
    <property type="entry name" value="LTXXQ"/>
</dbReference>
<dbReference type="OrthoDB" id="6505017at2"/>
<dbReference type="PANTHER" id="PTHR38102">
    <property type="entry name" value="PERIPLASMIC CHAPERONE SPY"/>
    <property type="match status" value="1"/>
</dbReference>
<proteinExistence type="inferred from homology"/>
<keyword evidence="3 6" id="KW-0732">Signal</keyword>
<dbReference type="PANTHER" id="PTHR38102:SF2">
    <property type="entry name" value="PERIPLASMIC PROTEIN CPXP"/>
    <property type="match status" value="1"/>
</dbReference>
<comment type="caution">
    <text evidence="7">The sequence shown here is derived from an EMBL/GenBank/DDBJ whole genome shotgun (WGS) entry which is preliminary data.</text>
</comment>
<evidence type="ECO:0000256" key="6">
    <source>
        <dbReference type="SAM" id="SignalP"/>
    </source>
</evidence>
<dbReference type="RefSeq" id="WP_084877906.1">
    <property type="nucleotide sequence ID" value="NZ_JAGGMY010000001.1"/>
</dbReference>
<feature type="compositionally biased region" description="Polar residues" evidence="5">
    <location>
        <begin position="154"/>
        <end position="170"/>
    </location>
</feature>
<feature type="chain" id="PRO_5013185341" evidence="6">
    <location>
        <begin position="23"/>
        <end position="170"/>
    </location>
</feature>
<dbReference type="Proteomes" id="UP000193749">
    <property type="component" value="Unassembled WGS sequence"/>
</dbReference>
<dbReference type="CDD" id="cd09916">
    <property type="entry name" value="CpxP_like"/>
    <property type="match status" value="1"/>
</dbReference>
<dbReference type="STRING" id="55209.HA50_19970"/>
<dbReference type="EMBL" id="MLJI01000001">
    <property type="protein sequence ID" value="ORM95502.1"/>
    <property type="molecule type" value="Genomic_DNA"/>
</dbReference>
<sequence length="170" mass="19041">MRNLTAVVIASAMVLSHASAGAADTTTIDEMHHNGGLTTGSMTQNPQSHMFDGIELTEQQRQQMRDLMQQARLERPAVSVQDIETMHDLVIADKFNESAIRLQAEKIAQAQVEQNVVMARVRNQMYHLLTPAQQATLQKNYERRLNEMRRLSELQPSSPLQAVSSTSSNQ</sequence>
<evidence type="ECO:0000256" key="1">
    <source>
        <dbReference type="ARBA" id="ARBA00004418"/>
    </source>
</evidence>
<comment type="subcellular location">
    <subcellularLocation>
        <location evidence="1">Periplasm</location>
    </subcellularLocation>
</comment>
<keyword evidence="4" id="KW-0574">Periplasm</keyword>
<dbReference type="GO" id="GO:0030288">
    <property type="term" value="C:outer membrane-bounded periplasmic space"/>
    <property type="evidence" value="ECO:0007669"/>
    <property type="project" value="TreeGrafter"/>
</dbReference>
<evidence type="ECO:0000313" key="7">
    <source>
        <dbReference type="EMBL" id="ORM95502.1"/>
    </source>
</evidence>
<evidence type="ECO:0000256" key="3">
    <source>
        <dbReference type="ARBA" id="ARBA00022729"/>
    </source>
</evidence>
<feature type="region of interest" description="Disordered" evidence="5">
    <location>
        <begin position="151"/>
        <end position="170"/>
    </location>
</feature>
<dbReference type="NCBIfam" id="NF007687">
    <property type="entry name" value="PRK10363.1"/>
    <property type="match status" value="1"/>
</dbReference>
<name>A0A1X1EZT6_PANCY</name>
<comment type="similarity">
    <text evidence="2">Belongs to the CpxP/Spy family.</text>
</comment>
<organism evidence="7 8">
    <name type="scientific">Pantoea cypripedii</name>
    <name type="common">Pectobacterium cypripedii</name>
    <name type="synonym">Erwinia cypripedii</name>
    <dbReference type="NCBI Taxonomy" id="55209"/>
    <lineage>
        <taxon>Bacteria</taxon>
        <taxon>Pseudomonadati</taxon>
        <taxon>Pseudomonadota</taxon>
        <taxon>Gammaproteobacteria</taxon>
        <taxon>Enterobacterales</taxon>
        <taxon>Erwiniaceae</taxon>
        <taxon>Pantoea</taxon>
    </lineage>
</organism>
<evidence type="ECO:0000256" key="2">
    <source>
        <dbReference type="ARBA" id="ARBA00008441"/>
    </source>
</evidence>
<evidence type="ECO:0000256" key="4">
    <source>
        <dbReference type="ARBA" id="ARBA00022764"/>
    </source>
</evidence>
<dbReference type="AlphaFoldDB" id="A0A1X1EZT6"/>
<dbReference type="Gene3D" id="1.20.120.1490">
    <property type="match status" value="1"/>
</dbReference>
<reference evidence="7 8" key="1">
    <citation type="journal article" date="2017" name="Antonie Van Leeuwenhoek">
        <title>Phylogenomic resolution of the bacterial genus Pantoea and its relationship with Erwinia and Tatumella.</title>
        <authorList>
            <person name="Palmer M."/>
            <person name="Steenkamp E.T."/>
            <person name="Coetzee M.P."/>
            <person name="Chan W.Y."/>
            <person name="van Zyl E."/>
            <person name="De Maayer P."/>
            <person name="Coutinho T.A."/>
            <person name="Blom J."/>
            <person name="Smits T.H."/>
            <person name="Duffy B."/>
            <person name="Venter S.N."/>
        </authorList>
    </citation>
    <scope>NUCLEOTIDE SEQUENCE [LARGE SCALE GENOMIC DNA]</scope>
    <source>
        <strain evidence="7 8">LMG 2657</strain>
    </source>
</reference>
<evidence type="ECO:0000256" key="5">
    <source>
        <dbReference type="SAM" id="MobiDB-lite"/>
    </source>
</evidence>
<dbReference type="Pfam" id="PF07813">
    <property type="entry name" value="LTXXQ"/>
    <property type="match status" value="1"/>
</dbReference>
<dbReference type="InterPro" id="IPR052211">
    <property type="entry name" value="Cpx_auxiliary_protein"/>
</dbReference>